<feature type="domain" description="FATC" evidence="16">
    <location>
        <begin position="1731"/>
        <end position="1759"/>
    </location>
</feature>
<dbReference type="SUPFAM" id="SSF48371">
    <property type="entry name" value="ARM repeat"/>
    <property type="match status" value="1"/>
</dbReference>
<evidence type="ECO:0000256" key="2">
    <source>
        <dbReference type="ARBA" id="ARBA00010769"/>
    </source>
</evidence>
<evidence type="ECO:0000259" key="15">
    <source>
        <dbReference type="PROSITE" id="PS51189"/>
    </source>
</evidence>
<comment type="catalytic activity">
    <reaction evidence="12">
        <text>L-threonyl-[protein] + ATP = O-phospho-L-threonyl-[protein] + ADP + H(+)</text>
        <dbReference type="Rhea" id="RHEA:46608"/>
        <dbReference type="Rhea" id="RHEA-COMP:11060"/>
        <dbReference type="Rhea" id="RHEA-COMP:11605"/>
        <dbReference type="ChEBI" id="CHEBI:15378"/>
        <dbReference type="ChEBI" id="CHEBI:30013"/>
        <dbReference type="ChEBI" id="CHEBI:30616"/>
        <dbReference type="ChEBI" id="CHEBI:61977"/>
        <dbReference type="ChEBI" id="CHEBI:456216"/>
        <dbReference type="EC" id="2.7.11.1"/>
    </reaction>
</comment>
<dbReference type="Pfam" id="PF08064">
    <property type="entry name" value="UME"/>
    <property type="match status" value="1"/>
</dbReference>
<comment type="catalytic activity">
    <reaction evidence="13">
        <text>L-seryl-[protein] + ATP = O-phospho-L-seryl-[protein] + ADP + H(+)</text>
        <dbReference type="Rhea" id="RHEA:17989"/>
        <dbReference type="Rhea" id="RHEA-COMP:9863"/>
        <dbReference type="Rhea" id="RHEA-COMP:11604"/>
        <dbReference type="ChEBI" id="CHEBI:15378"/>
        <dbReference type="ChEBI" id="CHEBI:29999"/>
        <dbReference type="ChEBI" id="CHEBI:30616"/>
        <dbReference type="ChEBI" id="CHEBI:83421"/>
        <dbReference type="ChEBI" id="CHEBI:456216"/>
        <dbReference type="EC" id="2.7.11.1"/>
    </reaction>
</comment>
<dbReference type="SUPFAM" id="SSF56112">
    <property type="entry name" value="Protein kinase-like (PK-like)"/>
    <property type="match status" value="1"/>
</dbReference>
<dbReference type="Pfam" id="PF00454">
    <property type="entry name" value="PI3_PI4_kinase"/>
    <property type="match status" value="1"/>
</dbReference>
<dbReference type="InterPro" id="IPR014009">
    <property type="entry name" value="PIK_FAT"/>
</dbReference>
<keyword evidence="10" id="KW-0234">DNA repair</keyword>
<dbReference type="PROSITE" id="PS00916">
    <property type="entry name" value="PI3_4_KINASE_2"/>
    <property type="match status" value="1"/>
</dbReference>
<evidence type="ECO:0000313" key="18">
    <source>
        <dbReference type="Proteomes" id="UP000193467"/>
    </source>
</evidence>
<dbReference type="PANTHER" id="PTHR11139:SF125">
    <property type="entry name" value="SERINE_THREONINE-PROTEIN KINASE MEC1"/>
    <property type="match status" value="1"/>
</dbReference>
<dbReference type="Proteomes" id="UP000193467">
    <property type="component" value="Unassembled WGS sequence"/>
</dbReference>
<proteinExistence type="inferred from homology"/>
<name>A0A1Y2FN71_9BASI</name>
<keyword evidence="7" id="KW-0227">DNA damage</keyword>
<keyword evidence="4" id="KW-0723">Serine/threonine-protein kinase</keyword>
<dbReference type="GO" id="GO:0004674">
    <property type="term" value="F:protein serine/threonine kinase activity"/>
    <property type="evidence" value="ECO:0007669"/>
    <property type="project" value="UniProtKB-KW"/>
</dbReference>
<keyword evidence="11" id="KW-0539">Nucleus</keyword>
<reference evidence="17 18" key="1">
    <citation type="submission" date="2016-07" db="EMBL/GenBank/DDBJ databases">
        <title>Pervasive Adenine N6-methylation of Active Genes in Fungi.</title>
        <authorList>
            <consortium name="DOE Joint Genome Institute"/>
            <person name="Mondo S.J."/>
            <person name="Dannebaum R.O."/>
            <person name="Kuo R.C."/>
            <person name="Labutti K."/>
            <person name="Haridas S."/>
            <person name="Kuo A."/>
            <person name="Salamov A."/>
            <person name="Ahrendt S.R."/>
            <person name="Lipzen A."/>
            <person name="Sullivan W."/>
            <person name="Andreopoulos W.B."/>
            <person name="Clum A."/>
            <person name="Lindquist E."/>
            <person name="Daum C."/>
            <person name="Ramamoorthy G.K."/>
            <person name="Gryganskyi A."/>
            <person name="Culley D."/>
            <person name="Magnuson J.K."/>
            <person name="James T.Y."/>
            <person name="O'Malley M.A."/>
            <person name="Stajich J.E."/>
            <person name="Spatafora J.W."/>
            <person name="Visel A."/>
            <person name="Grigoriev I.V."/>
        </authorList>
    </citation>
    <scope>NUCLEOTIDE SEQUENCE [LARGE SCALE GENOMIC DNA]</scope>
    <source>
        <strain evidence="17 18">62-1032</strain>
    </source>
</reference>
<dbReference type="Pfam" id="PF02260">
    <property type="entry name" value="FATC"/>
    <property type="match status" value="1"/>
</dbReference>
<dbReference type="GO" id="GO:0000077">
    <property type="term" value="P:DNA damage checkpoint signaling"/>
    <property type="evidence" value="ECO:0007669"/>
    <property type="project" value="TreeGrafter"/>
</dbReference>
<dbReference type="SMART" id="SM00802">
    <property type="entry name" value="UME"/>
    <property type="match status" value="1"/>
</dbReference>
<protein>
    <recommendedName>
        <fullName evidence="3">non-specific serine/threonine protein kinase</fullName>
        <ecNumber evidence="3">2.7.11.1</ecNumber>
    </recommendedName>
</protein>
<evidence type="ECO:0000256" key="3">
    <source>
        <dbReference type="ARBA" id="ARBA00012513"/>
    </source>
</evidence>
<dbReference type="CDD" id="cd00892">
    <property type="entry name" value="PIKKc_ATR"/>
    <property type="match status" value="1"/>
</dbReference>
<dbReference type="GO" id="GO:0006281">
    <property type="term" value="P:DNA repair"/>
    <property type="evidence" value="ECO:0007669"/>
    <property type="project" value="UniProtKB-KW"/>
</dbReference>
<dbReference type="Pfam" id="PF23593">
    <property type="entry name" value="HEAT_ATR"/>
    <property type="match status" value="1"/>
</dbReference>
<dbReference type="Gene3D" id="1.10.1070.11">
    <property type="entry name" value="Phosphatidylinositol 3-/4-kinase, catalytic domain"/>
    <property type="match status" value="1"/>
</dbReference>
<comment type="subcellular location">
    <subcellularLocation>
        <location evidence="1">Nucleus</location>
    </subcellularLocation>
</comment>
<feature type="domain" description="PI3K/PI4K catalytic" evidence="14">
    <location>
        <begin position="1406"/>
        <end position="1717"/>
    </location>
</feature>
<feature type="domain" description="FAT" evidence="15">
    <location>
        <begin position="750"/>
        <end position="1300"/>
    </location>
</feature>
<dbReference type="InterPro" id="IPR003151">
    <property type="entry name" value="PIK-rel_kinase_FAT"/>
</dbReference>
<dbReference type="InterPro" id="IPR012993">
    <property type="entry name" value="UME"/>
</dbReference>
<dbReference type="GO" id="GO:0000723">
    <property type="term" value="P:telomere maintenance"/>
    <property type="evidence" value="ECO:0007669"/>
    <property type="project" value="TreeGrafter"/>
</dbReference>
<dbReference type="InterPro" id="IPR016024">
    <property type="entry name" value="ARM-type_fold"/>
</dbReference>
<dbReference type="STRING" id="106004.A0A1Y2FN71"/>
<evidence type="ECO:0000256" key="12">
    <source>
        <dbReference type="ARBA" id="ARBA00047899"/>
    </source>
</evidence>
<dbReference type="InParanoid" id="A0A1Y2FN71"/>
<keyword evidence="6" id="KW-0547">Nucleotide-binding</keyword>
<dbReference type="InterPro" id="IPR018936">
    <property type="entry name" value="PI3/4_kinase_CS"/>
</dbReference>
<dbReference type="SMART" id="SM00146">
    <property type="entry name" value="PI3Kc"/>
    <property type="match status" value="1"/>
</dbReference>
<evidence type="ECO:0000256" key="7">
    <source>
        <dbReference type="ARBA" id="ARBA00022763"/>
    </source>
</evidence>
<dbReference type="SMART" id="SM01343">
    <property type="entry name" value="FATC"/>
    <property type="match status" value="1"/>
</dbReference>
<evidence type="ECO:0000256" key="8">
    <source>
        <dbReference type="ARBA" id="ARBA00022777"/>
    </source>
</evidence>
<comment type="caution">
    <text evidence="17">The sequence shown here is derived from an EMBL/GenBank/DDBJ whole genome shotgun (WGS) entry which is preliminary data.</text>
</comment>
<evidence type="ECO:0000256" key="9">
    <source>
        <dbReference type="ARBA" id="ARBA00022840"/>
    </source>
</evidence>
<dbReference type="PROSITE" id="PS50290">
    <property type="entry name" value="PI3_4_KINASE_3"/>
    <property type="match status" value="1"/>
</dbReference>
<evidence type="ECO:0000259" key="16">
    <source>
        <dbReference type="PROSITE" id="PS51190"/>
    </source>
</evidence>
<dbReference type="InterPro" id="IPR003152">
    <property type="entry name" value="FATC_dom"/>
</dbReference>
<keyword evidence="8" id="KW-0418">Kinase</keyword>
<dbReference type="SUPFAM" id="SSF48452">
    <property type="entry name" value="TPR-like"/>
    <property type="match status" value="1"/>
</dbReference>
<keyword evidence="18" id="KW-1185">Reference proteome</keyword>
<evidence type="ECO:0000256" key="13">
    <source>
        <dbReference type="ARBA" id="ARBA00048679"/>
    </source>
</evidence>
<evidence type="ECO:0000256" key="4">
    <source>
        <dbReference type="ARBA" id="ARBA00022527"/>
    </source>
</evidence>
<evidence type="ECO:0000256" key="5">
    <source>
        <dbReference type="ARBA" id="ARBA00022679"/>
    </source>
</evidence>
<dbReference type="Pfam" id="PF25030">
    <property type="entry name" value="M-HEAT_ATR"/>
    <property type="match status" value="1"/>
</dbReference>
<dbReference type="GO" id="GO:0005634">
    <property type="term" value="C:nucleus"/>
    <property type="evidence" value="ECO:0007669"/>
    <property type="project" value="UniProtKB-SubCell"/>
</dbReference>
<evidence type="ECO:0000256" key="6">
    <source>
        <dbReference type="ARBA" id="ARBA00022741"/>
    </source>
</evidence>
<evidence type="ECO:0000256" key="10">
    <source>
        <dbReference type="ARBA" id="ARBA00023204"/>
    </source>
</evidence>
<dbReference type="InterPro" id="IPR050517">
    <property type="entry name" value="DDR_Repair_Kinase"/>
</dbReference>
<dbReference type="InterPro" id="IPR056802">
    <property type="entry name" value="ATR-like_M-HEAT"/>
</dbReference>
<dbReference type="InterPro" id="IPR011990">
    <property type="entry name" value="TPR-like_helical_dom_sf"/>
</dbReference>
<evidence type="ECO:0000256" key="11">
    <source>
        <dbReference type="ARBA" id="ARBA00023242"/>
    </source>
</evidence>
<dbReference type="EC" id="2.7.11.1" evidence="3"/>
<dbReference type="InterPro" id="IPR057564">
    <property type="entry name" value="HEAT_ATR"/>
</dbReference>
<dbReference type="PROSITE" id="PS51190">
    <property type="entry name" value="FATC"/>
    <property type="match status" value="1"/>
</dbReference>
<dbReference type="Gene3D" id="3.30.1010.10">
    <property type="entry name" value="Phosphatidylinositol 3-kinase Catalytic Subunit, Chain A, domain 4"/>
    <property type="match status" value="1"/>
</dbReference>
<evidence type="ECO:0000256" key="1">
    <source>
        <dbReference type="ARBA" id="ARBA00004123"/>
    </source>
</evidence>
<dbReference type="PANTHER" id="PTHR11139">
    <property type="entry name" value="ATAXIA TELANGIECTASIA MUTATED ATM -RELATED"/>
    <property type="match status" value="1"/>
</dbReference>
<dbReference type="PROSITE" id="PS51189">
    <property type="entry name" value="FAT"/>
    <property type="match status" value="1"/>
</dbReference>
<dbReference type="InterPro" id="IPR011009">
    <property type="entry name" value="Kinase-like_dom_sf"/>
</dbReference>
<evidence type="ECO:0000313" key="17">
    <source>
        <dbReference type="EMBL" id="ORY85369.1"/>
    </source>
</evidence>
<dbReference type="Pfam" id="PF02259">
    <property type="entry name" value="FAT"/>
    <property type="match status" value="1"/>
</dbReference>
<keyword evidence="5" id="KW-0808">Transferase</keyword>
<dbReference type="Gene3D" id="1.25.40.10">
    <property type="entry name" value="Tetratricopeptide repeat domain"/>
    <property type="match status" value="1"/>
</dbReference>
<dbReference type="OrthoDB" id="381190at2759"/>
<sequence>MHLPRAVRFAPRTLQHLPQERREDSGGCSEAQTPNYIDPTLLQLEQVAAHREIKTYALIQPHFATISPLLISSKPTAPAILAAALDCFHQSHESLLRITREYTLPTIVAQEQKQMLVQVAAASAQTVPVMLTHGPSAAAVLAYLFMRPDGETTNRGLKFFIDEVNSLGNNLRLGQVLGSVKVPLVYKLALELGDEDPVVSAQAERALKSVQRYSEGLTSKSKVELGTILKDSIVGILSHMNRGLNESSTHRPLRDKQRIIRSLEAVTLRVGPAIAGFSPQIMATLQSALEVKGLRGVTISAFKSFIESLKFAEIGPFIGPTTATFVRLWPEFTPEERQVAGKMIDYIVQNLDGLSRFVQEIADLSNIPELSNANAALVEIRKGWSFNKKSRYLQERIASENDVVTLQALKELKALMASNRPRLQELAAGDTFNKTVGSLVKHLFDAAVRDGPENRQIRNMSFECIGILGALDPDRFELPPANPPFIVLQNFADHEESIKFALHLIENLLIGAYRSTNDTKHQEFLAYAIQELLSFCGFTADLVLPSSSSKAKVDQLTRDRWNSLPKNVLETCGPLLGGSFSFKEKNMPREAEYPIYSSTSSYRDWIRIFANDLILKLQGQAVKRIFGAFPPVLHLEDIAVARHLLPHLVLNALISGNEADRDRVRIEMETVLTDQVSPTHQLSENSRILSAQTVFDLMDHLSRWITLARKRQQENKSRSKKVKGKSTVEKDFEAALLNVEGILQDIPHILVGQAALTCKAYARSLLNFESHIVAQRAQKDNVGDEKLQEYYENLHECYADLDEPDGMEGISTKIISPSVLHQIREHESTGRWTSAQSCWEVKLQQKPDEPSNHVGLLRCLRNLGHYDSMRTHIIGILHSRGDETDWDRILAPFNIEASLFIGDWEAVEDALRIPDIEGAEVSFGKVISAMKEGNAEQLSQAFFEAREQLGGPIVAAGKESYRRVYDSVIHLHILQELEAIHIARDLQPEVLSPQLIKSLNLRLASTSPSFRAREPILNMRRTALRIGVTESARDEIAELWLETSKIARKAGHSQTAYSAILQARDLNAEFVFLQSAKLLMATDQPYKALQDLDNALRSKIPPNFGREDFVDRPSQPIANHPSPQQASLRRARWMVEAGRLDYNEAVYMYSEAAKLAPDWESPHYYLGRYCDEQYKSLGQTLAKRELTFMQPTVKHFATALTHGTKFIYQAMPRMLTLWLEFGENPRDYDIWRCFDSINRAVHRSIKDLPPYQWLTVLPQLVSRILHPNGKVSERLKSILLKVLQHYPHHGFWAMASGAKSNGSKRSAANMDVFEKAKKGDRNGTDTPRLIDQGLRLVDELLALCNHHITKTDSLSLKKIFPRLADSIPDELYIPLQSSLTVSLPSDASHFATHKPFPDRLVSFKSFDDTIVIMTSLQRPRKITVWGSDGRQYSFLCKPKDDLRKDARLMEFNSMIIKLLKKDGDARNRRLDIRTYAVVPLNEDCGLIEWVPHVVVLRGILNKSYQARGIAPWGPELKRVFDTIRDDPRKTGDRFINEVLKNYPPVFHEWFLENFPEPSAWLRARLAYSRTAAVISMVGFVLGLGDRHCENILLDGTTGDTVHVDFNCLFDRGRTFDVAEQVPFRLTHNIIDGMGVSGIEGVYRRAAEITLRILRDNKDSLMSVLETFMHDPLVEWVPSVSKRVESRLFDSPAGRRLTSDHIKSKAKTSLTPISNKLSGLQVTSAPSSLGAKEVGVGEQVERLIREARDPKNLGSMYVGW</sequence>
<dbReference type="GO" id="GO:0005524">
    <property type="term" value="F:ATP binding"/>
    <property type="evidence" value="ECO:0007669"/>
    <property type="project" value="UniProtKB-KW"/>
</dbReference>
<dbReference type="GO" id="GO:0005694">
    <property type="term" value="C:chromosome"/>
    <property type="evidence" value="ECO:0007669"/>
    <property type="project" value="TreeGrafter"/>
</dbReference>
<gene>
    <name evidence="17" type="ORF">BCR35DRAFT_264576</name>
</gene>
<organism evidence="17 18">
    <name type="scientific">Leucosporidium creatinivorum</name>
    <dbReference type="NCBI Taxonomy" id="106004"/>
    <lineage>
        <taxon>Eukaryota</taxon>
        <taxon>Fungi</taxon>
        <taxon>Dikarya</taxon>
        <taxon>Basidiomycota</taxon>
        <taxon>Pucciniomycotina</taxon>
        <taxon>Microbotryomycetes</taxon>
        <taxon>Leucosporidiales</taxon>
        <taxon>Leucosporidium</taxon>
    </lineage>
</organism>
<dbReference type="InterPro" id="IPR000403">
    <property type="entry name" value="PI3/4_kinase_cat_dom"/>
</dbReference>
<comment type="similarity">
    <text evidence="2">Belongs to the PI3/PI4-kinase family. ATM subfamily.</text>
</comment>
<accession>A0A1Y2FN71</accession>
<dbReference type="EMBL" id="MCGR01000016">
    <property type="protein sequence ID" value="ORY85369.1"/>
    <property type="molecule type" value="Genomic_DNA"/>
</dbReference>
<keyword evidence="9" id="KW-0067">ATP-binding</keyword>
<dbReference type="InterPro" id="IPR036940">
    <property type="entry name" value="PI3/4_kinase_cat_sf"/>
</dbReference>
<dbReference type="FunCoup" id="A0A1Y2FN71">
    <property type="interactions" value="518"/>
</dbReference>
<evidence type="ECO:0000259" key="14">
    <source>
        <dbReference type="PROSITE" id="PS50290"/>
    </source>
</evidence>